<protein>
    <submittedName>
        <fullName evidence="6">Salicylate synthase</fullName>
    </submittedName>
</protein>
<dbReference type="SUPFAM" id="SSF56322">
    <property type="entry name" value="ADC synthase"/>
    <property type="match status" value="1"/>
</dbReference>
<dbReference type="Pfam" id="PF00425">
    <property type="entry name" value="Chorismate_bind"/>
    <property type="match status" value="1"/>
</dbReference>
<keyword evidence="3" id="KW-0460">Magnesium</keyword>
<dbReference type="PANTHER" id="PTHR11236">
    <property type="entry name" value="AMINOBENZOATE/ANTHRANILATE SYNTHASE"/>
    <property type="match status" value="1"/>
</dbReference>
<dbReference type="GO" id="GO:0016833">
    <property type="term" value="F:oxo-acid-lyase activity"/>
    <property type="evidence" value="ECO:0007669"/>
    <property type="project" value="InterPro"/>
</dbReference>
<feature type="domain" description="Chorismate-utilising enzyme C-terminal" evidence="5">
    <location>
        <begin position="190"/>
        <end position="443"/>
    </location>
</feature>
<comment type="caution">
    <text evidence="6">The sequence shown here is derived from an EMBL/GenBank/DDBJ whole genome shotgun (WGS) entry which is preliminary data.</text>
</comment>
<dbReference type="NCBIfam" id="TIGR03494">
    <property type="entry name" value="salicyl_syn"/>
    <property type="match status" value="1"/>
</dbReference>
<evidence type="ECO:0000256" key="1">
    <source>
        <dbReference type="ARBA" id="ARBA00001946"/>
    </source>
</evidence>
<keyword evidence="4" id="KW-0456">Lyase</keyword>
<evidence type="ECO:0000256" key="3">
    <source>
        <dbReference type="ARBA" id="ARBA00022842"/>
    </source>
</evidence>
<gene>
    <name evidence="6" type="ORF">GCM10011579_054540</name>
</gene>
<dbReference type="GO" id="GO:0000162">
    <property type="term" value="P:L-tryptophan biosynthetic process"/>
    <property type="evidence" value="ECO:0007669"/>
    <property type="project" value="TreeGrafter"/>
</dbReference>
<keyword evidence="2" id="KW-0479">Metal-binding</keyword>
<dbReference type="InterPro" id="IPR019999">
    <property type="entry name" value="Anth_synth_I-like"/>
</dbReference>
<reference evidence="6 7" key="1">
    <citation type="journal article" date="2014" name="Int. J. Syst. Evol. Microbiol.">
        <title>Complete genome sequence of Corynebacterium casei LMG S-19264T (=DSM 44701T), isolated from a smear-ripened cheese.</title>
        <authorList>
            <consortium name="US DOE Joint Genome Institute (JGI-PGF)"/>
            <person name="Walter F."/>
            <person name="Albersmeier A."/>
            <person name="Kalinowski J."/>
            <person name="Ruckert C."/>
        </authorList>
    </citation>
    <scope>NUCLEOTIDE SEQUENCE [LARGE SCALE GENOMIC DNA]</scope>
    <source>
        <strain evidence="6 7">CGMCC 4.7111</strain>
    </source>
</reference>
<dbReference type="AlphaFoldDB" id="A0A917Y9E0"/>
<dbReference type="EMBL" id="BMMM01000010">
    <property type="protein sequence ID" value="GGN74933.1"/>
    <property type="molecule type" value="Genomic_DNA"/>
</dbReference>
<keyword evidence="7" id="KW-1185">Reference proteome</keyword>
<evidence type="ECO:0000259" key="5">
    <source>
        <dbReference type="Pfam" id="PF00425"/>
    </source>
</evidence>
<dbReference type="GO" id="GO:0008909">
    <property type="term" value="F:isochorismate synthase activity"/>
    <property type="evidence" value="ECO:0007669"/>
    <property type="project" value="InterPro"/>
</dbReference>
<dbReference type="Gene3D" id="3.60.120.10">
    <property type="entry name" value="Anthranilate synthase"/>
    <property type="match status" value="1"/>
</dbReference>
<dbReference type="Proteomes" id="UP000600365">
    <property type="component" value="Unassembled WGS sequence"/>
</dbReference>
<sequence length="464" mass="50108">MEGNSLTGGTTQMIALASRHYYETQLPLSEDPLLIAARLADSGLHESYVVYENGGSWAYAGGVRAELTLDRDGARLRQDGVPDVELPWSDQPLRLVSELLAQVEVPHWRAYGWAAFELSYAKGGDRRHLGDQRLMQLIVPRAEVRFGEGHALLRAADQTTLDALVNTVIDQAPAGGGQPRALDVHATDGSHYRAAVQHAVDDINAGELHKVILSRVVEVPGRTDLTATYVAGRRGNNPARSFMLDLGGTEAIGFSPEIVVQVSEDGRVVSQPLAGTRALTEDVLVNESLRADLFGSPKEVYEHAISVKVGADELVDVCVEGSVEVPEFMAVRERGSVQHLASRVAGRLAPGRNAWDAFGAVFPAVTASGVPKAAAYDSIRRYETEARGLYSGAVLTVDHSGAMDAALVLRSAYRQGERTWLRAGAGIVGHSTPEREFEETCEKLDSVARFLVPATDDPRDGDQR</sequence>
<evidence type="ECO:0000313" key="7">
    <source>
        <dbReference type="Proteomes" id="UP000600365"/>
    </source>
</evidence>
<dbReference type="GO" id="GO:0046872">
    <property type="term" value="F:metal ion binding"/>
    <property type="evidence" value="ECO:0007669"/>
    <property type="project" value="UniProtKB-KW"/>
</dbReference>
<dbReference type="InterPro" id="IPR005801">
    <property type="entry name" value="ADC_synthase"/>
</dbReference>
<dbReference type="InterPro" id="IPR019996">
    <property type="entry name" value="Salicylate_synthase"/>
</dbReference>
<evidence type="ECO:0000256" key="4">
    <source>
        <dbReference type="ARBA" id="ARBA00023239"/>
    </source>
</evidence>
<name>A0A917Y9E0_9ACTN</name>
<proteinExistence type="predicted"/>
<evidence type="ECO:0000256" key="2">
    <source>
        <dbReference type="ARBA" id="ARBA00022723"/>
    </source>
</evidence>
<dbReference type="PANTHER" id="PTHR11236:SF48">
    <property type="entry name" value="ISOCHORISMATE SYNTHASE MENF"/>
    <property type="match status" value="1"/>
</dbReference>
<accession>A0A917Y9E0</accession>
<dbReference type="RefSeq" id="WP_229703402.1">
    <property type="nucleotide sequence ID" value="NZ_BMMM01000010.1"/>
</dbReference>
<dbReference type="InterPro" id="IPR015890">
    <property type="entry name" value="Chorismate_C"/>
</dbReference>
<organism evidence="6 7">
    <name type="scientific">Streptomyces albiflavescens</name>
    <dbReference type="NCBI Taxonomy" id="1623582"/>
    <lineage>
        <taxon>Bacteria</taxon>
        <taxon>Bacillati</taxon>
        <taxon>Actinomycetota</taxon>
        <taxon>Actinomycetes</taxon>
        <taxon>Kitasatosporales</taxon>
        <taxon>Streptomycetaceae</taxon>
        <taxon>Streptomyces</taxon>
    </lineage>
</organism>
<evidence type="ECO:0000313" key="6">
    <source>
        <dbReference type="EMBL" id="GGN74933.1"/>
    </source>
</evidence>
<comment type="cofactor">
    <cofactor evidence="1">
        <name>Mg(2+)</name>
        <dbReference type="ChEBI" id="CHEBI:18420"/>
    </cofactor>
</comment>